<proteinExistence type="predicted"/>
<feature type="transmembrane region" description="Helical" evidence="1">
    <location>
        <begin position="92"/>
        <end position="114"/>
    </location>
</feature>
<gene>
    <name evidence="3" type="ORF">CLOHYLEM_04140</name>
</gene>
<dbReference type="Proteomes" id="UP000004893">
    <property type="component" value="Unassembled WGS sequence"/>
</dbReference>
<keyword evidence="4" id="KW-1185">Reference proteome</keyword>
<dbReference type="InterPro" id="IPR025328">
    <property type="entry name" value="DUF4234"/>
</dbReference>
<keyword evidence="1" id="KW-0472">Membrane</keyword>
<feature type="transmembrane region" description="Helical" evidence="1">
    <location>
        <begin position="282"/>
        <end position="304"/>
    </location>
</feature>
<evidence type="ECO:0000256" key="1">
    <source>
        <dbReference type="SAM" id="Phobius"/>
    </source>
</evidence>
<dbReference type="OrthoDB" id="192868at2"/>
<feature type="transmembrane region" description="Helical" evidence="1">
    <location>
        <begin position="381"/>
        <end position="401"/>
    </location>
</feature>
<sequence>MIKERSLATYIILTFLTCGIYSIFFWYSYTEDVNRMCRGDGEESMNYILVLLLSIITCGIYGLYWFYKQANRLRKAGPRYGVAVAEGGGEFLMWYLVGCLICFVGSFLSFNVLIKNANLIADAYNRQNGNPTPPPYGSGPAGTEAAYGAASGGTCFCSRCGEKMFTSDRFCPQCGAKNERAGEADRSQPKSFSYDANAAGQKQASGMPATGLDGIKSLTPGRLNAVVAAAAFVLLIIDRLWAGAGFFSLFSMIEFILPAVCFAAFGVLCFMERREYRQYEIIPLIAYFGLLFLSGIRVSGITAYTSYSWVWNYYSAFDNFCSVILALAALTAAGCLIMELAGRRCDMVLLVALLVIFGMTLLTGVISLFTQMRYWGFPQIYFFFTLFVSVVSQLPALLYVLQRNPKLLDHLKK</sequence>
<dbReference type="eggNOG" id="COG1716">
    <property type="taxonomic scope" value="Bacteria"/>
</dbReference>
<dbReference type="RefSeq" id="WP_006441470.1">
    <property type="nucleotide sequence ID" value="NZ_CP036524.1"/>
</dbReference>
<dbReference type="Pfam" id="PF14018">
    <property type="entry name" value="DUF4234"/>
    <property type="match status" value="1"/>
</dbReference>
<dbReference type="HOGENOM" id="CLU_665158_0_0_9"/>
<feature type="transmembrane region" description="Helical" evidence="1">
    <location>
        <begin position="247"/>
        <end position="270"/>
    </location>
</feature>
<feature type="transmembrane region" description="Helical" evidence="1">
    <location>
        <begin position="6"/>
        <end position="27"/>
    </location>
</feature>
<evidence type="ECO:0000313" key="4">
    <source>
        <dbReference type="Proteomes" id="UP000004893"/>
    </source>
</evidence>
<name>C0BWD5_9FIRM</name>
<dbReference type="AlphaFoldDB" id="C0BWD5"/>
<reference evidence="3" key="1">
    <citation type="submission" date="2009-02" db="EMBL/GenBank/DDBJ databases">
        <authorList>
            <person name="Fulton L."/>
            <person name="Clifton S."/>
            <person name="Fulton B."/>
            <person name="Xu J."/>
            <person name="Minx P."/>
            <person name="Pepin K.H."/>
            <person name="Johnson M."/>
            <person name="Bhonagiri V."/>
            <person name="Nash W.E."/>
            <person name="Mardis E.R."/>
            <person name="Wilson R.K."/>
        </authorList>
    </citation>
    <scope>NUCLEOTIDE SEQUENCE [LARGE SCALE GENOMIC DNA]</scope>
    <source>
        <strain evidence="3">DSM 15053</strain>
    </source>
</reference>
<feature type="domain" description="DUF4234" evidence="2">
    <location>
        <begin position="5"/>
        <end position="74"/>
    </location>
</feature>
<dbReference type="STRING" id="553973.CLOHYLEM_04140"/>
<keyword evidence="1" id="KW-1133">Transmembrane helix</keyword>
<feature type="transmembrane region" description="Helical" evidence="1">
    <location>
        <begin position="316"/>
        <end position="337"/>
    </location>
</feature>
<comment type="caution">
    <text evidence="3">The sequence shown here is derived from an EMBL/GenBank/DDBJ whole genome shotgun (WGS) entry which is preliminary data.</text>
</comment>
<feature type="transmembrane region" description="Helical" evidence="1">
    <location>
        <begin position="47"/>
        <end position="67"/>
    </location>
</feature>
<keyword evidence="1" id="KW-0812">Transmembrane</keyword>
<evidence type="ECO:0000313" key="3">
    <source>
        <dbReference type="EMBL" id="EEG75782.1"/>
    </source>
</evidence>
<protein>
    <recommendedName>
        <fullName evidence="2">DUF4234 domain-containing protein</fullName>
    </recommendedName>
</protein>
<evidence type="ECO:0000259" key="2">
    <source>
        <dbReference type="Pfam" id="PF14018"/>
    </source>
</evidence>
<dbReference type="EMBL" id="ABYI02000005">
    <property type="protein sequence ID" value="EEG75782.1"/>
    <property type="molecule type" value="Genomic_DNA"/>
</dbReference>
<feature type="transmembrane region" description="Helical" evidence="1">
    <location>
        <begin position="349"/>
        <end position="369"/>
    </location>
</feature>
<accession>C0BWD5</accession>
<organism evidence="3 4">
    <name type="scientific">[Clostridium] hylemonae DSM 15053</name>
    <dbReference type="NCBI Taxonomy" id="553973"/>
    <lineage>
        <taxon>Bacteria</taxon>
        <taxon>Bacillati</taxon>
        <taxon>Bacillota</taxon>
        <taxon>Clostridia</taxon>
        <taxon>Lachnospirales</taxon>
        <taxon>Lachnospiraceae</taxon>
    </lineage>
</organism>
<reference evidence="3" key="2">
    <citation type="submission" date="2013-06" db="EMBL/GenBank/DDBJ databases">
        <title>Draft genome sequence of Clostridium hylemonae (DSM 15053).</title>
        <authorList>
            <person name="Sudarsanam P."/>
            <person name="Ley R."/>
            <person name="Guruge J."/>
            <person name="Turnbaugh P.J."/>
            <person name="Mahowald M."/>
            <person name="Liep D."/>
            <person name="Gordon J."/>
        </authorList>
    </citation>
    <scope>NUCLEOTIDE SEQUENCE</scope>
    <source>
        <strain evidence="3">DSM 15053</strain>
    </source>
</reference>